<protein>
    <submittedName>
        <fullName evidence="2">DUF4440 domain-containing protein</fullName>
    </submittedName>
</protein>
<dbReference type="Pfam" id="PF14534">
    <property type="entry name" value="DUF4440"/>
    <property type="match status" value="1"/>
</dbReference>
<evidence type="ECO:0000259" key="1">
    <source>
        <dbReference type="Pfam" id="PF14534"/>
    </source>
</evidence>
<gene>
    <name evidence="2" type="ORF">CHH28_14780</name>
</gene>
<dbReference type="Gene3D" id="3.10.450.50">
    <property type="match status" value="1"/>
</dbReference>
<dbReference type="EMBL" id="CP022530">
    <property type="protein sequence ID" value="ASP40944.1"/>
    <property type="molecule type" value="Genomic_DNA"/>
</dbReference>
<sequence length="132" mass="15186">MKTLKETLIELELYCLKPEVRASRDELDRILADDFLEIPSTGVPYDKSHALSRIPSEVSPVFTQQDHELRVLSSNVAQLIYKATIQRPGDKSISYSQRNSIWKLTEGVWQMCFHQGTPCEPFEIDFATTRKL</sequence>
<name>A0A222FR05_9GAMM</name>
<evidence type="ECO:0000313" key="2">
    <source>
        <dbReference type="EMBL" id="ASP40944.1"/>
    </source>
</evidence>
<organism evidence="2 3">
    <name type="scientific">Bacterioplanes sanyensis</name>
    <dbReference type="NCBI Taxonomy" id="1249553"/>
    <lineage>
        <taxon>Bacteria</taxon>
        <taxon>Pseudomonadati</taxon>
        <taxon>Pseudomonadota</taxon>
        <taxon>Gammaproteobacteria</taxon>
        <taxon>Oceanospirillales</taxon>
        <taxon>Oceanospirillaceae</taxon>
        <taxon>Bacterioplanes</taxon>
    </lineage>
</organism>
<dbReference type="KEGG" id="bsan:CHH28_14780"/>
<dbReference type="RefSeq" id="WP_094062096.1">
    <property type="nucleotide sequence ID" value="NZ_CP022530.1"/>
</dbReference>
<dbReference type="InterPro" id="IPR027843">
    <property type="entry name" value="DUF4440"/>
</dbReference>
<feature type="domain" description="DUF4440" evidence="1">
    <location>
        <begin position="16"/>
        <end position="111"/>
    </location>
</feature>
<reference evidence="2 3" key="1">
    <citation type="submission" date="2017-07" db="EMBL/GenBank/DDBJ databases">
        <title>Annotated genome sequence of Bacterioplanes sanyensis isolated from Red Sea.</title>
        <authorList>
            <person name="Rehman Z.U."/>
        </authorList>
    </citation>
    <scope>NUCLEOTIDE SEQUENCE [LARGE SCALE GENOMIC DNA]</scope>
    <source>
        <strain evidence="2 3">NV9</strain>
    </source>
</reference>
<proteinExistence type="predicted"/>
<dbReference type="Proteomes" id="UP000202440">
    <property type="component" value="Chromosome"/>
</dbReference>
<keyword evidence="3" id="KW-1185">Reference proteome</keyword>
<accession>A0A222FR05</accession>
<dbReference type="OrthoDB" id="121974at2"/>
<dbReference type="InterPro" id="IPR032710">
    <property type="entry name" value="NTF2-like_dom_sf"/>
</dbReference>
<evidence type="ECO:0000313" key="3">
    <source>
        <dbReference type="Proteomes" id="UP000202440"/>
    </source>
</evidence>
<dbReference type="AlphaFoldDB" id="A0A222FR05"/>
<dbReference type="SUPFAM" id="SSF54427">
    <property type="entry name" value="NTF2-like"/>
    <property type="match status" value="1"/>
</dbReference>